<feature type="transmembrane region" description="Helical" evidence="1">
    <location>
        <begin position="185"/>
        <end position="204"/>
    </location>
</feature>
<keyword evidence="3" id="KW-1185">Reference proteome</keyword>
<protein>
    <submittedName>
        <fullName evidence="2">DUF4173 domain-containing protein</fullName>
    </submittedName>
</protein>
<feature type="transmembrane region" description="Helical" evidence="1">
    <location>
        <begin position="224"/>
        <end position="243"/>
    </location>
</feature>
<dbReference type="EMBL" id="WQLV01000009">
    <property type="protein sequence ID" value="MVO17090.1"/>
    <property type="molecule type" value="Genomic_DNA"/>
</dbReference>
<sequence>MSRQLVIDGVPDCIRQDGWWLTCDSPQTDDDVGRDRVPRSTTFIKRHPLAFPALALLTLLADWLFWQKNLGISVVLFALALSSAILALKPGGVSRRETMAALVFELICNLPVVEQLQPMSFLFTVLGIVALIVWAAFGRVVEWWQAIWAFLRISIVGPFVLPVMIVDEIKGSQTKIDLKQQAKAFILPLSIGLVFLFLLTSANPILERLLEQFATLEFLSPKQIMRGLFWIITASLIWPYLNLREKWLGPVAKAPAFTSAKLAWWGSIVNAESVRNSLVLFNVLFLFQTVMDIGVLTGGMSMPEGMTYARYAHRGAYPLVATALFAGVFAIATHKMIKANRFQQKLLYLWLGQNLFLVITAAYRLSLYVEAYTLTYLRVAAFIWMLLVFAGLILTIIQIRQSKKIAWLVRSNLAVLAATLYLCCFVNFAFVITSYNIQNASTANRFDERYICELGEQALPLILAQDQKTGTRMCMGYHYGRPIFEPISDWREWGFRKWRLQAYLGEKLHR</sequence>
<feature type="transmembrane region" description="Helical" evidence="1">
    <location>
        <begin position="377"/>
        <end position="399"/>
    </location>
</feature>
<feature type="transmembrane region" description="Helical" evidence="1">
    <location>
        <begin position="316"/>
        <end position="334"/>
    </location>
</feature>
<dbReference type="Pfam" id="PF13687">
    <property type="entry name" value="DUF4153"/>
    <property type="match status" value="1"/>
</dbReference>
<evidence type="ECO:0000256" key="1">
    <source>
        <dbReference type="SAM" id="Phobius"/>
    </source>
</evidence>
<feature type="transmembrane region" description="Helical" evidence="1">
    <location>
        <begin position="411"/>
        <end position="432"/>
    </location>
</feature>
<feature type="transmembrane region" description="Helical" evidence="1">
    <location>
        <begin position="49"/>
        <end position="66"/>
    </location>
</feature>
<reference evidence="2 3" key="1">
    <citation type="submission" date="2019-12" db="EMBL/GenBank/DDBJ databases">
        <authorList>
            <person name="Zhang Y.-J."/>
        </authorList>
    </citation>
    <scope>NUCLEOTIDE SEQUENCE [LARGE SCALE GENOMIC DNA]</scope>
    <source>
        <strain evidence="2 3">CY05</strain>
    </source>
</reference>
<keyword evidence="1" id="KW-0812">Transmembrane</keyword>
<keyword evidence="1" id="KW-1133">Transmembrane helix</keyword>
<dbReference type="InterPro" id="IPR025291">
    <property type="entry name" value="DUF4153"/>
</dbReference>
<organism evidence="2 3">
    <name type="scientific">Parasedimentitalea huanghaiensis</name>
    <dbReference type="NCBI Taxonomy" id="2682100"/>
    <lineage>
        <taxon>Bacteria</taxon>
        <taxon>Pseudomonadati</taxon>
        <taxon>Pseudomonadota</taxon>
        <taxon>Alphaproteobacteria</taxon>
        <taxon>Rhodobacterales</taxon>
        <taxon>Paracoccaceae</taxon>
        <taxon>Parasedimentitalea</taxon>
    </lineage>
</organism>
<proteinExistence type="predicted"/>
<feature type="transmembrane region" description="Helical" evidence="1">
    <location>
        <begin position="278"/>
        <end position="296"/>
    </location>
</feature>
<feature type="transmembrane region" description="Helical" evidence="1">
    <location>
        <begin position="72"/>
        <end position="88"/>
    </location>
</feature>
<comment type="caution">
    <text evidence="2">The sequence shown here is derived from an EMBL/GenBank/DDBJ whole genome shotgun (WGS) entry which is preliminary data.</text>
</comment>
<gene>
    <name evidence="2" type="ORF">GO984_14835</name>
</gene>
<feature type="transmembrane region" description="Helical" evidence="1">
    <location>
        <begin position="143"/>
        <end position="165"/>
    </location>
</feature>
<feature type="transmembrane region" description="Helical" evidence="1">
    <location>
        <begin position="346"/>
        <end position="365"/>
    </location>
</feature>
<keyword evidence="1" id="KW-0472">Membrane</keyword>
<feature type="transmembrane region" description="Helical" evidence="1">
    <location>
        <begin position="119"/>
        <end position="137"/>
    </location>
</feature>
<dbReference type="RefSeq" id="WP_157023409.1">
    <property type="nucleotide sequence ID" value="NZ_WQLV01000009.1"/>
</dbReference>
<dbReference type="Proteomes" id="UP000478892">
    <property type="component" value="Unassembled WGS sequence"/>
</dbReference>
<evidence type="ECO:0000313" key="3">
    <source>
        <dbReference type="Proteomes" id="UP000478892"/>
    </source>
</evidence>
<accession>A0A6L6WHY0</accession>
<evidence type="ECO:0000313" key="2">
    <source>
        <dbReference type="EMBL" id="MVO17090.1"/>
    </source>
</evidence>
<dbReference type="AlphaFoldDB" id="A0A6L6WHY0"/>
<name>A0A6L6WHY0_9RHOB</name>